<proteinExistence type="predicted"/>
<comment type="caution">
    <text evidence="1">The sequence shown here is derived from an EMBL/GenBank/DDBJ whole genome shotgun (WGS) entry which is preliminary data.</text>
</comment>
<protein>
    <submittedName>
        <fullName evidence="1">Uncharacterized protein</fullName>
    </submittedName>
</protein>
<reference evidence="1" key="1">
    <citation type="submission" date="2022-07" db="EMBL/GenBank/DDBJ databases">
        <title>Chromosome-level genome of Muraenolepis orangiensis.</title>
        <authorList>
            <person name="Kim J."/>
        </authorList>
    </citation>
    <scope>NUCLEOTIDE SEQUENCE</scope>
    <source>
        <strain evidence="1">KU_S4_2022</strain>
        <tissue evidence="1">Muscle</tissue>
    </source>
</reference>
<keyword evidence="2" id="KW-1185">Reference proteome</keyword>
<name>A0A9Q0IUT5_9TELE</name>
<dbReference type="EMBL" id="JANIIK010000037">
    <property type="protein sequence ID" value="KAJ3611874.1"/>
    <property type="molecule type" value="Genomic_DNA"/>
</dbReference>
<accession>A0A9Q0IUT5</accession>
<evidence type="ECO:0000313" key="2">
    <source>
        <dbReference type="Proteomes" id="UP001148018"/>
    </source>
</evidence>
<sequence length="76" mass="7934">VTVSISPPSISSLQPPGVLKLTKSSMCVSTPACVSGTLGRGATGRGPRRPPFLLRGLECAWLKVTHTVFPCLLCVV</sequence>
<dbReference type="AlphaFoldDB" id="A0A9Q0IUT5"/>
<dbReference type="Proteomes" id="UP001148018">
    <property type="component" value="Unassembled WGS sequence"/>
</dbReference>
<gene>
    <name evidence="1" type="ORF">NHX12_021887</name>
</gene>
<evidence type="ECO:0000313" key="1">
    <source>
        <dbReference type="EMBL" id="KAJ3611874.1"/>
    </source>
</evidence>
<feature type="non-terminal residue" evidence="1">
    <location>
        <position position="1"/>
    </location>
</feature>
<organism evidence="1 2">
    <name type="scientific">Muraenolepis orangiensis</name>
    <name type="common">Patagonian moray cod</name>
    <dbReference type="NCBI Taxonomy" id="630683"/>
    <lineage>
        <taxon>Eukaryota</taxon>
        <taxon>Metazoa</taxon>
        <taxon>Chordata</taxon>
        <taxon>Craniata</taxon>
        <taxon>Vertebrata</taxon>
        <taxon>Euteleostomi</taxon>
        <taxon>Actinopterygii</taxon>
        <taxon>Neopterygii</taxon>
        <taxon>Teleostei</taxon>
        <taxon>Neoteleostei</taxon>
        <taxon>Acanthomorphata</taxon>
        <taxon>Zeiogadaria</taxon>
        <taxon>Gadariae</taxon>
        <taxon>Gadiformes</taxon>
        <taxon>Muraenolepidoidei</taxon>
        <taxon>Muraenolepididae</taxon>
        <taxon>Muraenolepis</taxon>
    </lineage>
</organism>